<sequence length="166" mass="18336">MLSSLTVQDAIGAASTTPNSEHDDWIVAQAIALLEHRLYASGPTLTWPDVARDYLRLQLMQEPSEVFAVVFLTTKHQVIAFEVLFRGTIDSADVHPRVIMQRALVHNAAALIVAHQHPSGGTEPSTADRVLTQRLREALDMIDVRMLDHFVIGKGEPYSFALNGLI</sequence>
<dbReference type="PROSITE" id="PS50249">
    <property type="entry name" value="MPN"/>
    <property type="match status" value="1"/>
</dbReference>
<evidence type="ECO:0000259" key="6">
    <source>
        <dbReference type="PROSITE" id="PS50249"/>
    </source>
</evidence>
<proteinExistence type="predicted"/>
<dbReference type="InterPro" id="IPR025657">
    <property type="entry name" value="RadC_JAB"/>
</dbReference>
<accession>A0ABV9NM73</accession>
<dbReference type="NCBIfam" id="TIGR00608">
    <property type="entry name" value="radc"/>
    <property type="match status" value="1"/>
</dbReference>
<organism evidence="7 8">
    <name type="scientific">Coralloluteibacterium thermophilum</name>
    <dbReference type="NCBI Taxonomy" id="2707049"/>
    <lineage>
        <taxon>Bacteria</taxon>
        <taxon>Pseudomonadati</taxon>
        <taxon>Pseudomonadota</taxon>
        <taxon>Gammaproteobacteria</taxon>
        <taxon>Lysobacterales</taxon>
        <taxon>Lysobacteraceae</taxon>
        <taxon>Coralloluteibacterium</taxon>
    </lineage>
</organism>
<dbReference type="RefSeq" id="WP_024889507.1">
    <property type="nucleotide sequence ID" value="NZ_JBHSGG010000043.1"/>
</dbReference>
<feature type="domain" description="MPN" evidence="6">
    <location>
        <begin position="44"/>
        <end position="166"/>
    </location>
</feature>
<evidence type="ECO:0000256" key="2">
    <source>
        <dbReference type="ARBA" id="ARBA00022723"/>
    </source>
</evidence>
<evidence type="ECO:0000313" key="7">
    <source>
        <dbReference type="EMBL" id="MFC4729462.1"/>
    </source>
</evidence>
<protein>
    <submittedName>
        <fullName evidence="7">DNA repair protein RadC</fullName>
    </submittedName>
</protein>
<dbReference type="Gene3D" id="3.40.140.10">
    <property type="entry name" value="Cytidine Deaminase, domain 2"/>
    <property type="match status" value="1"/>
</dbReference>
<dbReference type="CDD" id="cd08071">
    <property type="entry name" value="MPN_DUF2466"/>
    <property type="match status" value="1"/>
</dbReference>
<gene>
    <name evidence="7" type="primary">radC</name>
    <name evidence="7" type="ORF">ACFO3Q_14930</name>
</gene>
<comment type="caution">
    <text evidence="7">The sequence shown here is derived from an EMBL/GenBank/DDBJ whole genome shotgun (WGS) entry which is preliminary data.</text>
</comment>
<evidence type="ECO:0000256" key="4">
    <source>
        <dbReference type="ARBA" id="ARBA00022833"/>
    </source>
</evidence>
<keyword evidence="5" id="KW-0482">Metalloprotease</keyword>
<dbReference type="PANTHER" id="PTHR30471">
    <property type="entry name" value="DNA REPAIR PROTEIN RADC"/>
    <property type="match status" value="1"/>
</dbReference>
<evidence type="ECO:0000256" key="5">
    <source>
        <dbReference type="ARBA" id="ARBA00023049"/>
    </source>
</evidence>
<keyword evidence="3" id="KW-0378">Hydrolase</keyword>
<evidence type="ECO:0000256" key="3">
    <source>
        <dbReference type="ARBA" id="ARBA00022801"/>
    </source>
</evidence>
<evidence type="ECO:0000313" key="8">
    <source>
        <dbReference type="Proteomes" id="UP001595892"/>
    </source>
</evidence>
<dbReference type="Proteomes" id="UP001595892">
    <property type="component" value="Unassembled WGS sequence"/>
</dbReference>
<keyword evidence="2" id="KW-0479">Metal-binding</keyword>
<keyword evidence="4" id="KW-0862">Zinc</keyword>
<keyword evidence="1" id="KW-0645">Protease</keyword>
<dbReference type="InterPro" id="IPR001405">
    <property type="entry name" value="UPF0758"/>
</dbReference>
<reference evidence="8" key="1">
    <citation type="journal article" date="2019" name="Int. J. Syst. Evol. Microbiol.">
        <title>The Global Catalogue of Microorganisms (GCM) 10K type strain sequencing project: providing services to taxonomists for standard genome sequencing and annotation.</title>
        <authorList>
            <consortium name="The Broad Institute Genomics Platform"/>
            <consortium name="The Broad Institute Genome Sequencing Center for Infectious Disease"/>
            <person name="Wu L."/>
            <person name="Ma J."/>
        </authorList>
    </citation>
    <scope>NUCLEOTIDE SEQUENCE [LARGE SCALE GENOMIC DNA]</scope>
    <source>
        <strain evidence="8">CGMCC 1.13574</strain>
    </source>
</reference>
<dbReference type="Pfam" id="PF04002">
    <property type="entry name" value="RadC"/>
    <property type="match status" value="1"/>
</dbReference>
<dbReference type="EMBL" id="JBHSGG010000043">
    <property type="protein sequence ID" value="MFC4729462.1"/>
    <property type="molecule type" value="Genomic_DNA"/>
</dbReference>
<keyword evidence="8" id="KW-1185">Reference proteome</keyword>
<dbReference type="PANTHER" id="PTHR30471:SF3">
    <property type="entry name" value="UPF0758 PROTEIN YEES-RELATED"/>
    <property type="match status" value="1"/>
</dbReference>
<name>A0ABV9NM73_9GAMM</name>
<dbReference type="InterPro" id="IPR037518">
    <property type="entry name" value="MPN"/>
</dbReference>
<evidence type="ECO:0000256" key="1">
    <source>
        <dbReference type="ARBA" id="ARBA00022670"/>
    </source>
</evidence>